<dbReference type="HAMAP" id="MF_01401">
    <property type="entry name" value="MsrA"/>
    <property type="match status" value="1"/>
</dbReference>
<dbReference type="Proteomes" id="UP000261704">
    <property type="component" value="Chromosome"/>
</dbReference>
<comment type="function">
    <text evidence="4">Has an important function as a repair enzyme for proteins that have been inactivated by oxidation. Catalyzes the reversible oxidation-reduction of methionine sulfoxide in proteins to methionine.</text>
</comment>
<dbReference type="InterPro" id="IPR036509">
    <property type="entry name" value="Met_Sox_Rdtase_MsrA_sf"/>
</dbReference>
<evidence type="ECO:0000256" key="2">
    <source>
        <dbReference type="ARBA" id="ARBA00047806"/>
    </source>
</evidence>
<organism evidence="7 8">
    <name type="scientific">Profundibacter amoris</name>
    <dbReference type="NCBI Taxonomy" id="2171755"/>
    <lineage>
        <taxon>Bacteria</taxon>
        <taxon>Pseudomonadati</taxon>
        <taxon>Pseudomonadota</taxon>
        <taxon>Alphaproteobacteria</taxon>
        <taxon>Rhodobacterales</taxon>
        <taxon>Paracoccaceae</taxon>
        <taxon>Profundibacter</taxon>
    </lineage>
</organism>
<dbReference type="EMBL" id="CP032125">
    <property type="protein sequence ID" value="AXX99531.1"/>
    <property type="molecule type" value="Genomic_DNA"/>
</dbReference>
<evidence type="ECO:0000313" key="7">
    <source>
        <dbReference type="EMBL" id="AXX99531.1"/>
    </source>
</evidence>
<dbReference type="AlphaFoldDB" id="A0A347UL03"/>
<evidence type="ECO:0000256" key="1">
    <source>
        <dbReference type="ARBA" id="ARBA00023002"/>
    </source>
</evidence>
<gene>
    <name evidence="4 7" type="primary">msrA</name>
    <name evidence="7" type="ORF">BAR1_17300</name>
</gene>
<dbReference type="Gene3D" id="3.30.1060.10">
    <property type="entry name" value="Peptide methionine sulphoxide reductase MsrA"/>
    <property type="match status" value="1"/>
</dbReference>
<sequence>MGLKSYSLKSIILFIAILAGIALNHSRAYAAQTKTMVVAGGCFWCVESDFERVRGVIKAVSGFTGGHTENPTYKQVKTGRTGHFEAVQITYDPAKISYESLLKLFIMSIDPTDGGGQFCDRGDSYRTAIFVSNPREKAIAEETIRYAKRSLRRSIRTQILPAARFYVAGPPHQNYYRGTKRVLTRFGIRKQSEAYQAYRKACGRDKRVQRLWGANAPFITH</sequence>
<dbReference type="SUPFAM" id="SSF55068">
    <property type="entry name" value="Peptide methionine sulfoxide reductase"/>
    <property type="match status" value="1"/>
</dbReference>
<reference evidence="7 8" key="1">
    <citation type="submission" date="2018-09" db="EMBL/GenBank/DDBJ databases">
        <title>Profundibacter amoris BAR1 gen. nov., sp. nov., a new member of the Roseobacter clade isolated at Lokis Castle Vent Field on the Arctic Mid-Oceanic Ridge.</title>
        <authorList>
            <person name="Le Moine Bauer S."/>
            <person name="Sjoeberg A.G."/>
            <person name="L'Haridon S."/>
            <person name="Stokke R."/>
            <person name="Roalkvam I."/>
            <person name="Steen I.H."/>
            <person name="Dahle H."/>
        </authorList>
    </citation>
    <scope>NUCLEOTIDE SEQUENCE [LARGE SCALE GENOMIC DNA]</scope>
    <source>
        <strain evidence="7 8">BAR1</strain>
    </source>
</reference>
<dbReference type="PANTHER" id="PTHR43774:SF1">
    <property type="entry name" value="PEPTIDE METHIONINE SULFOXIDE REDUCTASE MSRA 2"/>
    <property type="match status" value="1"/>
</dbReference>
<keyword evidence="8" id="KW-1185">Reference proteome</keyword>
<proteinExistence type="inferred from homology"/>
<dbReference type="NCBIfam" id="TIGR00401">
    <property type="entry name" value="msrA"/>
    <property type="match status" value="1"/>
</dbReference>
<dbReference type="OrthoDB" id="4174719at2"/>
<evidence type="ECO:0000259" key="6">
    <source>
        <dbReference type="Pfam" id="PF01625"/>
    </source>
</evidence>
<dbReference type="Pfam" id="PF01625">
    <property type="entry name" value="PMSR"/>
    <property type="match status" value="1"/>
</dbReference>
<evidence type="ECO:0000256" key="3">
    <source>
        <dbReference type="ARBA" id="ARBA00048782"/>
    </source>
</evidence>
<dbReference type="KEGG" id="pamo:BAR1_17300"/>
<protein>
    <recommendedName>
        <fullName evidence="4">Peptide methionine sulfoxide reductase MsrA</fullName>
        <shortName evidence="4">Protein-methionine-S-oxide reductase</shortName>
        <ecNumber evidence="4">1.8.4.11</ecNumber>
    </recommendedName>
    <alternativeName>
        <fullName evidence="4">Peptide-methionine (S)-S-oxide reductase</fullName>
        <shortName evidence="4">Peptide Met(O) reductase</shortName>
    </alternativeName>
</protein>
<comment type="catalytic activity">
    <reaction evidence="3 4">
        <text>[thioredoxin]-disulfide + L-methionine + H2O = L-methionine (S)-S-oxide + [thioredoxin]-dithiol</text>
        <dbReference type="Rhea" id="RHEA:19993"/>
        <dbReference type="Rhea" id="RHEA-COMP:10698"/>
        <dbReference type="Rhea" id="RHEA-COMP:10700"/>
        <dbReference type="ChEBI" id="CHEBI:15377"/>
        <dbReference type="ChEBI" id="CHEBI:29950"/>
        <dbReference type="ChEBI" id="CHEBI:50058"/>
        <dbReference type="ChEBI" id="CHEBI:57844"/>
        <dbReference type="ChEBI" id="CHEBI:58772"/>
        <dbReference type="EC" id="1.8.4.11"/>
    </reaction>
</comment>
<evidence type="ECO:0000256" key="5">
    <source>
        <dbReference type="SAM" id="SignalP"/>
    </source>
</evidence>
<dbReference type="GO" id="GO:0008113">
    <property type="term" value="F:peptide-methionine (S)-S-oxide reductase activity"/>
    <property type="evidence" value="ECO:0007669"/>
    <property type="project" value="UniProtKB-UniRule"/>
</dbReference>
<comment type="similarity">
    <text evidence="4">Belongs to the MsrA Met sulfoxide reductase family.</text>
</comment>
<dbReference type="InterPro" id="IPR002569">
    <property type="entry name" value="Met_Sox_Rdtase_MsrA_dom"/>
</dbReference>
<dbReference type="PANTHER" id="PTHR43774">
    <property type="entry name" value="PEPTIDE METHIONINE SULFOXIDE REDUCTASE"/>
    <property type="match status" value="1"/>
</dbReference>
<name>A0A347UL03_9RHOB</name>
<feature type="domain" description="Peptide methionine sulphoxide reductase MsrA" evidence="6">
    <location>
        <begin position="36"/>
        <end position="179"/>
    </location>
</feature>
<keyword evidence="1 4" id="KW-0560">Oxidoreductase</keyword>
<feature type="signal peptide" evidence="5">
    <location>
        <begin position="1"/>
        <end position="30"/>
    </location>
</feature>
<evidence type="ECO:0000256" key="4">
    <source>
        <dbReference type="HAMAP-Rule" id="MF_01401"/>
    </source>
</evidence>
<feature type="chain" id="PRO_5017063257" description="Peptide methionine sulfoxide reductase MsrA" evidence="5">
    <location>
        <begin position="31"/>
        <end position="221"/>
    </location>
</feature>
<accession>A0A347UL03</accession>
<comment type="catalytic activity">
    <reaction evidence="2 4">
        <text>L-methionyl-[protein] + [thioredoxin]-disulfide + H2O = L-methionyl-(S)-S-oxide-[protein] + [thioredoxin]-dithiol</text>
        <dbReference type="Rhea" id="RHEA:14217"/>
        <dbReference type="Rhea" id="RHEA-COMP:10698"/>
        <dbReference type="Rhea" id="RHEA-COMP:10700"/>
        <dbReference type="Rhea" id="RHEA-COMP:12313"/>
        <dbReference type="Rhea" id="RHEA-COMP:12315"/>
        <dbReference type="ChEBI" id="CHEBI:15377"/>
        <dbReference type="ChEBI" id="CHEBI:16044"/>
        <dbReference type="ChEBI" id="CHEBI:29950"/>
        <dbReference type="ChEBI" id="CHEBI:44120"/>
        <dbReference type="ChEBI" id="CHEBI:50058"/>
        <dbReference type="EC" id="1.8.4.11"/>
    </reaction>
</comment>
<dbReference type="GO" id="GO:0033744">
    <property type="term" value="F:L-methionine:thioredoxin-disulfide S-oxidoreductase activity"/>
    <property type="evidence" value="ECO:0007669"/>
    <property type="project" value="RHEA"/>
</dbReference>
<dbReference type="RefSeq" id="WP_118944182.1">
    <property type="nucleotide sequence ID" value="NZ_CP032125.1"/>
</dbReference>
<keyword evidence="5" id="KW-0732">Signal</keyword>
<feature type="active site" evidence="4">
    <location>
        <position position="42"/>
    </location>
</feature>
<evidence type="ECO:0000313" key="8">
    <source>
        <dbReference type="Proteomes" id="UP000261704"/>
    </source>
</evidence>
<dbReference type="EC" id="1.8.4.11" evidence="4"/>